<accession>A0AA40GA38</accession>
<dbReference type="Proteomes" id="UP001177670">
    <property type="component" value="Unassembled WGS sequence"/>
</dbReference>
<dbReference type="AlphaFoldDB" id="A0AA40GA38"/>
<dbReference type="EMBL" id="JAHYIQ010000003">
    <property type="protein sequence ID" value="KAK1133272.1"/>
    <property type="molecule type" value="Genomic_DNA"/>
</dbReference>
<comment type="caution">
    <text evidence="1">The sequence shown here is derived from an EMBL/GenBank/DDBJ whole genome shotgun (WGS) entry which is preliminary data.</text>
</comment>
<keyword evidence="2" id="KW-1185">Reference proteome</keyword>
<reference evidence="1" key="1">
    <citation type="submission" date="2021-10" db="EMBL/GenBank/DDBJ databases">
        <title>Melipona bicolor Genome sequencing and assembly.</title>
        <authorList>
            <person name="Araujo N.S."/>
            <person name="Arias M.C."/>
        </authorList>
    </citation>
    <scope>NUCLEOTIDE SEQUENCE</scope>
    <source>
        <strain evidence="1">USP_2M_L1-L4_2017</strain>
        <tissue evidence="1">Whole body</tissue>
    </source>
</reference>
<name>A0AA40GA38_9HYME</name>
<protein>
    <recommendedName>
        <fullName evidence="3">Peptidase S1 domain-containing protein</fullName>
    </recommendedName>
</protein>
<evidence type="ECO:0008006" key="3">
    <source>
        <dbReference type="Google" id="ProtNLM"/>
    </source>
</evidence>
<dbReference type="SUPFAM" id="SSF50494">
    <property type="entry name" value="Trypsin-like serine proteases"/>
    <property type="match status" value="1"/>
</dbReference>
<sequence length="111" mass="12547">MDNNMMSSFFTEKDASFTRPNLISDCGKSFVHGDVNSIGMYPFVARIGFKSKPEIQNTIKYLFLYKCEKFRKLIIGNTGEIKYPCNGVILNQHMILTTASCALAKSSNYQL</sequence>
<evidence type="ECO:0000313" key="2">
    <source>
        <dbReference type="Proteomes" id="UP001177670"/>
    </source>
</evidence>
<proteinExistence type="predicted"/>
<dbReference type="InterPro" id="IPR009003">
    <property type="entry name" value="Peptidase_S1_PA"/>
</dbReference>
<evidence type="ECO:0000313" key="1">
    <source>
        <dbReference type="EMBL" id="KAK1133272.1"/>
    </source>
</evidence>
<gene>
    <name evidence="1" type="ORF">K0M31_011088</name>
</gene>
<organism evidence="1 2">
    <name type="scientific">Melipona bicolor</name>
    <dbReference type="NCBI Taxonomy" id="60889"/>
    <lineage>
        <taxon>Eukaryota</taxon>
        <taxon>Metazoa</taxon>
        <taxon>Ecdysozoa</taxon>
        <taxon>Arthropoda</taxon>
        <taxon>Hexapoda</taxon>
        <taxon>Insecta</taxon>
        <taxon>Pterygota</taxon>
        <taxon>Neoptera</taxon>
        <taxon>Endopterygota</taxon>
        <taxon>Hymenoptera</taxon>
        <taxon>Apocrita</taxon>
        <taxon>Aculeata</taxon>
        <taxon>Apoidea</taxon>
        <taxon>Anthophila</taxon>
        <taxon>Apidae</taxon>
        <taxon>Melipona</taxon>
    </lineage>
</organism>